<dbReference type="AlphaFoldDB" id="A0A225W566"/>
<gene>
    <name evidence="1" type="ORF">PHMEG_00013918</name>
</gene>
<name>A0A225W566_9STRA</name>
<accession>A0A225W566</accession>
<reference evidence="2" key="1">
    <citation type="submission" date="2017-03" db="EMBL/GenBank/DDBJ databases">
        <title>Phytopthora megakarya and P. palmivora, two closely related causual agents of cacao black pod achieved similar genome size and gene model numbers by different mechanisms.</title>
        <authorList>
            <person name="Ali S."/>
            <person name="Shao J."/>
            <person name="Larry D.J."/>
            <person name="Kronmiller B."/>
            <person name="Shen D."/>
            <person name="Strem M.D."/>
            <person name="Melnick R.L."/>
            <person name="Guiltinan M.J."/>
            <person name="Tyler B.M."/>
            <person name="Meinhardt L.W."/>
            <person name="Bailey B.A."/>
        </authorList>
    </citation>
    <scope>NUCLEOTIDE SEQUENCE [LARGE SCALE GENOMIC DNA]</scope>
    <source>
        <strain evidence="2">zdho120</strain>
    </source>
</reference>
<evidence type="ECO:0000313" key="1">
    <source>
        <dbReference type="EMBL" id="OWZ12846.1"/>
    </source>
</evidence>
<comment type="caution">
    <text evidence="1">The sequence shown here is derived from an EMBL/GenBank/DDBJ whole genome shotgun (WGS) entry which is preliminary data.</text>
</comment>
<protein>
    <submittedName>
        <fullName evidence="1">Polyprotein</fullName>
    </submittedName>
</protein>
<sequence>MWRSKGSYLECERKNPVSNEWEVLAPWIGLEDVENSWEPLRSIYADVPTKVQEYVDSNAITDLDWLKSTSVPVF</sequence>
<dbReference type="SUPFAM" id="SSF54160">
    <property type="entry name" value="Chromo domain-like"/>
    <property type="match status" value="1"/>
</dbReference>
<proteinExistence type="predicted"/>
<evidence type="ECO:0000313" key="2">
    <source>
        <dbReference type="Proteomes" id="UP000198211"/>
    </source>
</evidence>
<dbReference type="EMBL" id="NBNE01001735">
    <property type="protein sequence ID" value="OWZ12846.1"/>
    <property type="molecule type" value="Genomic_DNA"/>
</dbReference>
<dbReference type="OrthoDB" id="126667at2759"/>
<dbReference type="Proteomes" id="UP000198211">
    <property type="component" value="Unassembled WGS sequence"/>
</dbReference>
<organism evidence="1 2">
    <name type="scientific">Phytophthora megakarya</name>
    <dbReference type="NCBI Taxonomy" id="4795"/>
    <lineage>
        <taxon>Eukaryota</taxon>
        <taxon>Sar</taxon>
        <taxon>Stramenopiles</taxon>
        <taxon>Oomycota</taxon>
        <taxon>Peronosporomycetes</taxon>
        <taxon>Peronosporales</taxon>
        <taxon>Peronosporaceae</taxon>
        <taxon>Phytophthora</taxon>
    </lineage>
</organism>
<dbReference type="InterPro" id="IPR016197">
    <property type="entry name" value="Chromo-like_dom_sf"/>
</dbReference>
<keyword evidence="2" id="KW-1185">Reference proteome</keyword>